<evidence type="ECO:0000313" key="3">
    <source>
        <dbReference type="Proteomes" id="UP001200470"/>
    </source>
</evidence>
<sequence length="220" mass="24795">MKKTSYLMLLAMVVSLFAACNDYETYSDLKKKERQAISKFLVDSAINVISEKQFEEQGQTTDLKKNQYVLLDKSGVYMQIIRKGCGQQVESGKTVNVLCRFSETNILTDSMLIRNDIVGTIYMNGQYIDVSQYVDKMTVQRNGSTFQASFVSGMMQLYHGTSSVPSGWLVPLLYINVGRPLQEGDEIAKVKLIVPHSQGTQTASQSVYPAFYVITYQRDN</sequence>
<dbReference type="PROSITE" id="PS51257">
    <property type="entry name" value="PROKAR_LIPOPROTEIN"/>
    <property type="match status" value="1"/>
</dbReference>
<keyword evidence="3" id="KW-1185">Reference proteome</keyword>
<accession>A0ABS9CI15</accession>
<dbReference type="InterPro" id="IPR032252">
    <property type="entry name" value="DUF4827"/>
</dbReference>
<dbReference type="EMBL" id="JADYTN010000033">
    <property type="protein sequence ID" value="MCF2564714.1"/>
    <property type="molecule type" value="Genomic_DNA"/>
</dbReference>
<evidence type="ECO:0000256" key="1">
    <source>
        <dbReference type="SAM" id="SignalP"/>
    </source>
</evidence>
<reference evidence="2 3" key="1">
    <citation type="submission" date="2020-12" db="EMBL/GenBank/DDBJ databases">
        <title>Whole genome sequences of gut porcine anaerobes.</title>
        <authorList>
            <person name="Kubasova T."/>
            <person name="Jahodarova E."/>
            <person name="Rychlik I."/>
        </authorList>
    </citation>
    <scope>NUCLEOTIDE SEQUENCE [LARGE SCALE GENOMIC DNA]</scope>
    <source>
        <strain evidence="2 3">An925</strain>
    </source>
</reference>
<dbReference type="RefSeq" id="WP_094435096.1">
    <property type="nucleotide sequence ID" value="NZ_JADYTN010000033.1"/>
</dbReference>
<comment type="caution">
    <text evidence="2">The sequence shown here is derived from an EMBL/GenBank/DDBJ whole genome shotgun (WGS) entry which is preliminary data.</text>
</comment>
<evidence type="ECO:0000313" key="2">
    <source>
        <dbReference type="EMBL" id="MCF2564714.1"/>
    </source>
</evidence>
<name>A0ABS9CI15_9BACT</name>
<dbReference type="Pfam" id="PF16109">
    <property type="entry name" value="DUF4827"/>
    <property type="match status" value="1"/>
</dbReference>
<dbReference type="Proteomes" id="UP001200470">
    <property type="component" value="Unassembled WGS sequence"/>
</dbReference>
<feature type="chain" id="PRO_5047213941" evidence="1">
    <location>
        <begin position="19"/>
        <end position="220"/>
    </location>
</feature>
<organism evidence="2 3">
    <name type="scientific">Xylanibacter brevis</name>
    <dbReference type="NCBI Taxonomy" id="83231"/>
    <lineage>
        <taxon>Bacteria</taxon>
        <taxon>Pseudomonadati</taxon>
        <taxon>Bacteroidota</taxon>
        <taxon>Bacteroidia</taxon>
        <taxon>Bacteroidales</taxon>
        <taxon>Prevotellaceae</taxon>
        <taxon>Xylanibacter</taxon>
    </lineage>
</organism>
<proteinExistence type="predicted"/>
<dbReference type="Gene3D" id="3.10.50.40">
    <property type="match status" value="1"/>
</dbReference>
<protein>
    <submittedName>
        <fullName evidence="2">DUF4827 domain-containing protein</fullName>
    </submittedName>
</protein>
<gene>
    <name evidence="2" type="ORF">I6E12_11445</name>
</gene>
<keyword evidence="1" id="KW-0732">Signal</keyword>
<dbReference type="InterPro" id="IPR046357">
    <property type="entry name" value="PPIase_dom_sf"/>
</dbReference>
<feature type="signal peptide" evidence="1">
    <location>
        <begin position="1"/>
        <end position="18"/>
    </location>
</feature>